<dbReference type="EMBL" id="LHZG01000145">
    <property type="protein sequence ID" value="KXV19480.1"/>
    <property type="molecule type" value="Genomic_DNA"/>
</dbReference>
<evidence type="ECO:0000313" key="2">
    <source>
        <dbReference type="EMBL" id="KXV19480.1"/>
    </source>
</evidence>
<organism evidence="2 3">
    <name type="scientific">Gluconobacter oxydans</name>
    <name type="common">Gluconobacter suboxydans</name>
    <dbReference type="NCBI Taxonomy" id="442"/>
    <lineage>
        <taxon>Bacteria</taxon>
        <taxon>Pseudomonadati</taxon>
        <taxon>Pseudomonadota</taxon>
        <taxon>Alphaproteobacteria</taxon>
        <taxon>Acetobacterales</taxon>
        <taxon>Acetobacteraceae</taxon>
        <taxon>Gluconobacter</taxon>
    </lineage>
</organism>
<accession>A0A149RYA8</accession>
<evidence type="ECO:0000256" key="1">
    <source>
        <dbReference type="SAM" id="MobiDB-lite"/>
    </source>
</evidence>
<reference evidence="2 3" key="1">
    <citation type="submission" date="2015-06" db="EMBL/GenBank/DDBJ databases">
        <title>Improved classification and identification of acetic acid bacteria using matrix-assisted laser desorption/ionization time-of-flight mass spectrometry; Gluconobacter nephelii and Gluconobacter uchimurae are later heterotypic synonyms of Gluconobacter japonicus and Gluconobacter oxydans, respectively.</title>
        <authorList>
            <person name="Li L."/>
            <person name="Cleenwerck I."/>
            <person name="De Vuyst L."/>
            <person name="Vandamme P."/>
        </authorList>
    </citation>
    <scope>NUCLEOTIDE SEQUENCE [LARGE SCALE GENOMIC DNA]</scope>
    <source>
        <strain evidence="2 3">LMG 1676</strain>
    </source>
</reference>
<gene>
    <name evidence="2" type="ORF">AD934_04380</name>
</gene>
<sequence length="117" mass="13115">MMREIIRRMACIGVNRRTSRQTDISVATIQTMAEQNAPILLCHRKKTLKRAPFHQCQIILDPENTHPVEFPAITLPNICDSSPAKTSPRFVRHIIKTMGPDISSPSDRLKQSPGSIG</sequence>
<dbReference type="AlphaFoldDB" id="A0A149RYA8"/>
<name>A0A149RYA8_GLUOY</name>
<protein>
    <submittedName>
        <fullName evidence="2">Uncharacterized protein</fullName>
    </submittedName>
</protein>
<dbReference type="Proteomes" id="UP000075655">
    <property type="component" value="Unassembled WGS sequence"/>
</dbReference>
<evidence type="ECO:0000313" key="3">
    <source>
        <dbReference type="Proteomes" id="UP000075655"/>
    </source>
</evidence>
<proteinExistence type="predicted"/>
<comment type="caution">
    <text evidence="2">The sequence shown here is derived from an EMBL/GenBank/DDBJ whole genome shotgun (WGS) entry which is preliminary data.</text>
</comment>
<feature type="region of interest" description="Disordered" evidence="1">
    <location>
        <begin position="97"/>
        <end position="117"/>
    </location>
</feature>